<name>A0A853BL05_9ACTN</name>
<accession>A0A853BL05</accession>
<dbReference type="InterPro" id="IPR006311">
    <property type="entry name" value="TAT_signal"/>
</dbReference>
<sequence>MTDPKPPSADAEGPPWRRAALRTGPFVAAAVVTVLLAGAAVAGADDEEAHGFAQGEQFRLLAPADPGGGWDQTAREMQSALRDQVGRVEVYNVGGAGGTIGLNQYAQLPADPTELMVTGLIMVGAIETSGSAVTMDDVTPLVRLTTDYEIIVVPNDSPVQDTGDLVDLMREDVGAVSIAGGSAGGVEQILAGLVAQDIGADPAEVNYIAHAGGGEALATVLSGRATAAISGVSEILPQIEAGRLRPIAVSSTERLPALPDVPTLMEEGVDVELSNWRGVVAPAGITDEEERRLEELLMTMAESPGWQEALQRRGWEDAALAGPEFESFIASERDRTAEVLEQIGLT</sequence>
<dbReference type="RefSeq" id="WP_179766868.1">
    <property type="nucleotide sequence ID" value="NZ_JACCFO010000001.1"/>
</dbReference>
<dbReference type="EMBL" id="JACCFO010000001">
    <property type="protein sequence ID" value="NYI95337.1"/>
    <property type="molecule type" value="Genomic_DNA"/>
</dbReference>
<gene>
    <name evidence="2" type="ORF">HNR12_001614</name>
</gene>
<protein>
    <submittedName>
        <fullName evidence="2">Putative tricarboxylic transport membrane protein</fullName>
    </submittedName>
</protein>
<evidence type="ECO:0000313" key="2">
    <source>
        <dbReference type="EMBL" id="NYI95337.1"/>
    </source>
</evidence>
<dbReference type="AlphaFoldDB" id="A0A853BL05"/>
<evidence type="ECO:0000256" key="1">
    <source>
        <dbReference type="ARBA" id="ARBA00006987"/>
    </source>
</evidence>
<dbReference type="InterPro" id="IPR042100">
    <property type="entry name" value="Bug_dom1"/>
</dbReference>
<comment type="similarity">
    <text evidence="1">Belongs to the UPF0065 (bug) family.</text>
</comment>
<dbReference type="PANTHER" id="PTHR42928">
    <property type="entry name" value="TRICARBOXYLATE-BINDING PROTEIN"/>
    <property type="match status" value="1"/>
</dbReference>
<proteinExistence type="inferred from homology"/>
<dbReference type="PIRSF" id="PIRSF017082">
    <property type="entry name" value="YflP"/>
    <property type="match status" value="1"/>
</dbReference>
<dbReference type="Pfam" id="PF03401">
    <property type="entry name" value="TctC"/>
    <property type="match status" value="1"/>
</dbReference>
<dbReference type="Gene3D" id="3.40.190.10">
    <property type="entry name" value="Periplasmic binding protein-like II"/>
    <property type="match status" value="1"/>
</dbReference>
<dbReference type="CDD" id="cd07012">
    <property type="entry name" value="PBP2_Bug_TTT"/>
    <property type="match status" value="1"/>
</dbReference>
<dbReference type="Gene3D" id="3.40.190.150">
    <property type="entry name" value="Bordetella uptake gene, domain 1"/>
    <property type="match status" value="1"/>
</dbReference>
<evidence type="ECO:0000313" key="3">
    <source>
        <dbReference type="Proteomes" id="UP000575985"/>
    </source>
</evidence>
<dbReference type="PROSITE" id="PS51318">
    <property type="entry name" value="TAT"/>
    <property type="match status" value="1"/>
</dbReference>
<reference evidence="2 3" key="1">
    <citation type="submission" date="2020-07" db="EMBL/GenBank/DDBJ databases">
        <title>Sequencing the genomes of 1000 actinobacteria strains.</title>
        <authorList>
            <person name="Klenk H.-P."/>
        </authorList>
    </citation>
    <scope>NUCLEOTIDE SEQUENCE [LARGE SCALE GENOMIC DNA]</scope>
    <source>
        <strain evidence="2 3">DSM 45927</strain>
    </source>
</reference>
<dbReference type="PANTHER" id="PTHR42928:SF3">
    <property type="entry name" value="UPF0065 PROTEIN YFLP"/>
    <property type="match status" value="1"/>
</dbReference>
<keyword evidence="3" id="KW-1185">Reference proteome</keyword>
<comment type="caution">
    <text evidence="2">The sequence shown here is derived from an EMBL/GenBank/DDBJ whole genome shotgun (WGS) entry which is preliminary data.</text>
</comment>
<dbReference type="SUPFAM" id="SSF53850">
    <property type="entry name" value="Periplasmic binding protein-like II"/>
    <property type="match status" value="1"/>
</dbReference>
<dbReference type="Proteomes" id="UP000575985">
    <property type="component" value="Unassembled WGS sequence"/>
</dbReference>
<dbReference type="InterPro" id="IPR005064">
    <property type="entry name" value="BUG"/>
</dbReference>
<organism evidence="2 3">
    <name type="scientific">Streptomonospora nanhaiensis</name>
    <dbReference type="NCBI Taxonomy" id="1323731"/>
    <lineage>
        <taxon>Bacteria</taxon>
        <taxon>Bacillati</taxon>
        <taxon>Actinomycetota</taxon>
        <taxon>Actinomycetes</taxon>
        <taxon>Streptosporangiales</taxon>
        <taxon>Nocardiopsidaceae</taxon>
        <taxon>Streptomonospora</taxon>
    </lineage>
</organism>